<sequence>MRAMILAAGRGERMRPLTDTTPKPLLRVRGKPLIEYHLEKLAAQGIKQVVINHAWLGEQLVQALGNGKQFGLEILFSPEPEGGLETAGGIIRALPMLGDEPFWVINGDIFTTLDFSALPRELPAGIVAHLLLANNPPHNAHGDFAVQSGMLQAATGSKQTYTYTGMGLFSPQLFSDYQSGSEQFIRLRPLLDSGIENEQIAASIISAEWTDVGTPKRLAQLQEYP</sequence>
<feature type="domain" description="Nucleotidyl transferase" evidence="3">
    <location>
        <begin position="3"/>
        <end position="118"/>
    </location>
</feature>
<dbReference type="InterPro" id="IPR050065">
    <property type="entry name" value="GlmU-like"/>
</dbReference>
<dbReference type="Pfam" id="PF00483">
    <property type="entry name" value="NTP_transferase"/>
    <property type="match status" value="1"/>
</dbReference>
<dbReference type="GO" id="GO:0016779">
    <property type="term" value="F:nucleotidyltransferase activity"/>
    <property type="evidence" value="ECO:0007669"/>
    <property type="project" value="UniProtKB-KW"/>
</dbReference>
<dbReference type="PANTHER" id="PTHR43584:SF8">
    <property type="entry name" value="N-ACETYLMURAMATE ALPHA-1-PHOSPHATE URIDYLYLTRANSFERASE"/>
    <property type="match status" value="1"/>
</dbReference>
<dbReference type="Proteomes" id="UP000288127">
    <property type="component" value="Unassembled WGS sequence"/>
</dbReference>
<dbReference type="NCBIfam" id="NF045761">
    <property type="entry name" value="NAMPUrTaseMurU"/>
    <property type="match status" value="1"/>
</dbReference>
<dbReference type="InterPro" id="IPR029044">
    <property type="entry name" value="Nucleotide-diphossugar_trans"/>
</dbReference>
<dbReference type="EMBL" id="PIPZ01000004">
    <property type="protein sequence ID" value="RUO58911.1"/>
    <property type="molecule type" value="Genomic_DNA"/>
</dbReference>
<dbReference type="AlphaFoldDB" id="A0A432YD99"/>
<keyword evidence="5" id="KW-1185">Reference proteome</keyword>
<organism evidence="4 5">
    <name type="scientific">Pseudidiomarina marina</name>
    <dbReference type="NCBI Taxonomy" id="502366"/>
    <lineage>
        <taxon>Bacteria</taxon>
        <taxon>Pseudomonadati</taxon>
        <taxon>Pseudomonadota</taxon>
        <taxon>Gammaproteobacteria</taxon>
        <taxon>Alteromonadales</taxon>
        <taxon>Idiomarinaceae</taxon>
        <taxon>Pseudidiomarina</taxon>
    </lineage>
</organism>
<accession>A0A432YD99</accession>
<comment type="caution">
    <text evidence="4">The sequence shown here is derived from an EMBL/GenBank/DDBJ whole genome shotgun (WGS) entry which is preliminary data.</text>
</comment>
<evidence type="ECO:0000256" key="1">
    <source>
        <dbReference type="ARBA" id="ARBA00022679"/>
    </source>
</evidence>
<keyword evidence="2 4" id="KW-0548">Nucleotidyltransferase</keyword>
<evidence type="ECO:0000313" key="5">
    <source>
        <dbReference type="Proteomes" id="UP000288127"/>
    </source>
</evidence>
<dbReference type="CDD" id="cd06422">
    <property type="entry name" value="NTP_transferase_like_1"/>
    <property type="match status" value="1"/>
</dbReference>
<evidence type="ECO:0000259" key="3">
    <source>
        <dbReference type="Pfam" id="PF00483"/>
    </source>
</evidence>
<name>A0A432YD99_9GAMM</name>
<gene>
    <name evidence="4" type="ORF">CWI76_10740</name>
</gene>
<protein>
    <submittedName>
        <fullName evidence="4">Mannose-1-phosphate guanylyltransferase</fullName>
    </submittedName>
</protein>
<dbReference type="PANTHER" id="PTHR43584">
    <property type="entry name" value="NUCLEOTIDYL TRANSFERASE"/>
    <property type="match status" value="1"/>
</dbReference>
<dbReference type="InterPro" id="IPR005835">
    <property type="entry name" value="NTP_transferase_dom"/>
</dbReference>
<keyword evidence="1 4" id="KW-0808">Transferase</keyword>
<evidence type="ECO:0000256" key="2">
    <source>
        <dbReference type="ARBA" id="ARBA00022695"/>
    </source>
</evidence>
<dbReference type="SUPFAM" id="SSF53448">
    <property type="entry name" value="Nucleotide-diphospho-sugar transferases"/>
    <property type="match status" value="1"/>
</dbReference>
<proteinExistence type="predicted"/>
<reference evidence="5" key="1">
    <citation type="journal article" date="2018" name="Front. Microbiol.">
        <title>Genome-Based Analysis Reveals the Taxonomy and Diversity of the Family Idiomarinaceae.</title>
        <authorList>
            <person name="Liu Y."/>
            <person name="Lai Q."/>
            <person name="Shao Z."/>
        </authorList>
    </citation>
    <scope>NUCLEOTIDE SEQUENCE [LARGE SCALE GENOMIC DNA]</scope>
    <source>
        <strain evidence="5">PIM1</strain>
    </source>
</reference>
<dbReference type="InterPro" id="IPR054790">
    <property type="entry name" value="MurU"/>
</dbReference>
<dbReference type="OrthoDB" id="9788272at2"/>
<evidence type="ECO:0000313" key="4">
    <source>
        <dbReference type="EMBL" id="RUO58911.1"/>
    </source>
</evidence>
<dbReference type="Gene3D" id="3.90.550.10">
    <property type="entry name" value="Spore Coat Polysaccharide Biosynthesis Protein SpsA, Chain A"/>
    <property type="match status" value="1"/>
</dbReference>